<feature type="region of interest" description="Disordered" evidence="1">
    <location>
        <begin position="93"/>
        <end position="146"/>
    </location>
</feature>
<dbReference type="Proteomes" id="UP000683360">
    <property type="component" value="Unassembled WGS sequence"/>
</dbReference>
<reference evidence="2" key="1">
    <citation type="submission" date="2021-03" db="EMBL/GenBank/DDBJ databases">
        <authorList>
            <person name="Bekaert M."/>
        </authorList>
    </citation>
    <scope>NUCLEOTIDE SEQUENCE</scope>
</reference>
<proteinExistence type="predicted"/>
<name>A0A8S3VPH8_MYTED</name>
<comment type="caution">
    <text evidence="2">The sequence shown here is derived from an EMBL/GenBank/DDBJ whole genome shotgun (WGS) entry which is preliminary data.</text>
</comment>
<feature type="compositionally biased region" description="Polar residues" evidence="1">
    <location>
        <begin position="1"/>
        <end position="11"/>
    </location>
</feature>
<organism evidence="2 3">
    <name type="scientific">Mytilus edulis</name>
    <name type="common">Blue mussel</name>
    <dbReference type="NCBI Taxonomy" id="6550"/>
    <lineage>
        <taxon>Eukaryota</taxon>
        <taxon>Metazoa</taxon>
        <taxon>Spiralia</taxon>
        <taxon>Lophotrochozoa</taxon>
        <taxon>Mollusca</taxon>
        <taxon>Bivalvia</taxon>
        <taxon>Autobranchia</taxon>
        <taxon>Pteriomorphia</taxon>
        <taxon>Mytilida</taxon>
        <taxon>Mytiloidea</taxon>
        <taxon>Mytilidae</taxon>
        <taxon>Mytilinae</taxon>
        <taxon>Mytilus</taxon>
    </lineage>
</organism>
<accession>A0A8S3VPH8</accession>
<evidence type="ECO:0000313" key="2">
    <source>
        <dbReference type="EMBL" id="CAG2257256.1"/>
    </source>
</evidence>
<feature type="compositionally biased region" description="Basic and acidic residues" evidence="1">
    <location>
        <begin position="133"/>
        <end position="142"/>
    </location>
</feature>
<dbReference type="EMBL" id="CAJPWZ010003324">
    <property type="protein sequence ID" value="CAG2257256.1"/>
    <property type="molecule type" value="Genomic_DNA"/>
</dbReference>
<gene>
    <name evidence="2" type="ORF">MEDL_68548</name>
</gene>
<evidence type="ECO:0000313" key="3">
    <source>
        <dbReference type="Proteomes" id="UP000683360"/>
    </source>
</evidence>
<protein>
    <submittedName>
        <fullName evidence="2">Uncharacterized protein</fullName>
    </submittedName>
</protein>
<keyword evidence="3" id="KW-1185">Reference proteome</keyword>
<feature type="region of interest" description="Disordered" evidence="1">
    <location>
        <begin position="1"/>
        <end position="23"/>
    </location>
</feature>
<evidence type="ECO:0000256" key="1">
    <source>
        <dbReference type="SAM" id="MobiDB-lite"/>
    </source>
</evidence>
<sequence>MRKQSSDTYYSQKERENGEKARSVPVLETAVKRDILEIDKSLFFPKETGILCSIQYLAKRIMEKDEHQFGMGEKVHETISDLLFDRTWNQRWRRDDSEGPKSIPEEETEKAHPYISENLAQPEDQGAASPMPKAKETEKRGAGVEFGSRTQSKYKLSLYLMFPMYHQT</sequence>
<feature type="compositionally biased region" description="Basic and acidic residues" evidence="1">
    <location>
        <begin position="12"/>
        <end position="22"/>
    </location>
</feature>
<dbReference type="AlphaFoldDB" id="A0A8S3VPH8"/>